<proteinExistence type="predicted"/>
<evidence type="ECO:0000313" key="2">
    <source>
        <dbReference type="Proteomes" id="UP001062846"/>
    </source>
</evidence>
<gene>
    <name evidence="1" type="ORF">RHMOL_Rhmol05G0277200</name>
</gene>
<organism evidence="1 2">
    <name type="scientific">Rhododendron molle</name>
    <name type="common">Chinese azalea</name>
    <name type="synonym">Azalea mollis</name>
    <dbReference type="NCBI Taxonomy" id="49168"/>
    <lineage>
        <taxon>Eukaryota</taxon>
        <taxon>Viridiplantae</taxon>
        <taxon>Streptophyta</taxon>
        <taxon>Embryophyta</taxon>
        <taxon>Tracheophyta</taxon>
        <taxon>Spermatophyta</taxon>
        <taxon>Magnoliopsida</taxon>
        <taxon>eudicotyledons</taxon>
        <taxon>Gunneridae</taxon>
        <taxon>Pentapetalae</taxon>
        <taxon>asterids</taxon>
        <taxon>Ericales</taxon>
        <taxon>Ericaceae</taxon>
        <taxon>Ericoideae</taxon>
        <taxon>Rhodoreae</taxon>
        <taxon>Rhododendron</taxon>
    </lineage>
</organism>
<sequence>MITVEVSYPGEGGFVNPTSDPVVGKSGRIWTILPLQIRLPFSLCHPIFAVVIGSFPWILGLGFGSS</sequence>
<name>A0ACC0NV00_RHOML</name>
<evidence type="ECO:0000313" key="1">
    <source>
        <dbReference type="EMBL" id="KAI8556731.1"/>
    </source>
</evidence>
<keyword evidence="2" id="KW-1185">Reference proteome</keyword>
<protein>
    <submittedName>
        <fullName evidence="1">Uncharacterized protein</fullName>
    </submittedName>
</protein>
<dbReference type="Proteomes" id="UP001062846">
    <property type="component" value="Chromosome 5"/>
</dbReference>
<reference evidence="1" key="1">
    <citation type="submission" date="2022-02" db="EMBL/GenBank/DDBJ databases">
        <title>Plant Genome Project.</title>
        <authorList>
            <person name="Zhang R.-G."/>
        </authorList>
    </citation>
    <scope>NUCLEOTIDE SEQUENCE</scope>
    <source>
        <strain evidence="1">AT1</strain>
    </source>
</reference>
<dbReference type="EMBL" id="CM046392">
    <property type="protein sequence ID" value="KAI8556731.1"/>
    <property type="molecule type" value="Genomic_DNA"/>
</dbReference>
<comment type="caution">
    <text evidence="1">The sequence shown here is derived from an EMBL/GenBank/DDBJ whole genome shotgun (WGS) entry which is preliminary data.</text>
</comment>
<accession>A0ACC0NV00</accession>